<sequence length="191" mass="22405">MNNKSKAELQENCENIGKLWLQIKRHMDQEVEKRYKLLRREFRILNDISVEVNPTHNSSVYRTPTVGLTEQNRFDNTVQKMANKMINISAHSEQLPQTMWRDRQKTYARKVLNIRSPLPLTSSVQKFTKSKSEPNNVTIQERCATIECIREEDLKLINKFSQMSSNAIKKGFSFWSEEPIVVEFNPNTKSK</sequence>
<name>A0A7R9QDG2_9ACAR</name>
<dbReference type="EMBL" id="OC915705">
    <property type="protein sequence ID" value="CAD7641594.1"/>
    <property type="molecule type" value="Genomic_DNA"/>
</dbReference>
<keyword evidence="2" id="KW-1185">Reference proteome</keyword>
<proteinExistence type="predicted"/>
<organism evidence="1">
    <name type="scientific">Oppiella nova</name>
    <dbReference type="NCBI Taxonomy" id="334625"/>
    <lineage>
        <taxon>Eukaryota</taxon>
        <taxon>Metazoa</taxon>
        <taxon>Ecdysozoa</taxon>
        <taxon>Arthropoda</taxon>
        <taxon>Chelicerata</taxon>
        <taxon>Arachnida</taxon>
        <taxon>Acari</taxon>
        <taxon>Acariformes</taxon>
        <taxon>Sarcoptiformes</taxon>
        <taxon>Oribatida</taxon>
        <taxon>Brachypylina</taxon>
        <taxon>Oppioidea</taxon>
        <taxon>Oppiidae</taxon>
        <taxon>Oppiella</taxon>
    </lineage>
</organism>
<protein>
    <submittedName>
        <fullName evidence="1">Uncharacterized protein</fullName>
    </submittedName>
</protein>
<dbReference type="OrthoDB" id="6501705at2759"/>
<dbReference type="AlphaFoldDB" id="A0A7R9QDG2"/>
<evidence type="ECO:0000313" key="1">
    <source>
        <dbReference type="EMBL" id="CAD7641594.1"/>
    </source>
</evidence>
<evidence type="ECO:0000313" key="2">
    <source>
        <dbReference type="Proteomes" id="UP000728032"/>
    </source>
</evidence>
<accession>A0A7R9QDG2</accession>
<dbReference type="Proteomes" id="UP000728032">
    <property type="component" value="Unassembled WGS sequence"/>
</dbReference>
<dbReference type="EMBL" id="CAJPVJ010000880">
    <property type="protein sequence ID" value="CAG2163605.1"/>
    <property type="molecule type" value="Genomic_DNA"/>
</dbReference>
<gene>
    <name evidence="1" type="ORF">ONB1V03_LOCUS3179</name>
</gene>
<reference evidence="1" key="1">
    <citation type="submission" date="2020-11" db="EMBL/GenBank/DDBJ databases">
        <authorList>
            <person name="Tran Van P."/>
        </authorList>
    </citation>
    <scope>NUCLEOTIDE SEQUENCE</scope>
</reference>